<evidence type="ECO:0000313" key="1">
    <source>
        <dbReference type="EMBL" id="MQM01230.1"/>
    </source>
</evidence>
<sequence>MSDDNDNVVMRKKLGGEYYEVSILIAHDPTASLFIKDADRKNMNDDVGSHIIWFREYSNPYALEKPMMSESLTRHLLNCHVGCPAAPQGIISELQVMIN</sequence>
<keyword evidence="2" id="KW-1185">Reference proteome</keyword>
<proteinExistence type="predicted"/>
<name>A0A843WE39_COLES</name>
<protein>
    <submittedName>
        <fullName evidence="1">Uncharacterized protein</fullName>
    </submittedName>
</protein>
<gene>
    <name evidence="1" type="ORF">Taro_033987</name>
</gene>
<dbReference type="EMBL" id="NMUH01002641">
    <property type="protein sequence ID" value="MQM01230.1"/>
    <property type="molecule type" value="Genomic_DNA"/>
</dbReference>
<accession>A0A843WE39</accession>
<evidence type="ECO:0000313" key="2">
    <source>
        <dbReference type="Proteomes" id="UP000652761"/>
    </source>
</evidence>
<reference evidence="1" key="1">
    <citation type="submission" date="2017-07" db="EMBL/GenBank/DDBJ databases">
        <title>Taro Niue Genome Assembly and Annotation.</title>
        <authorList>
            <person name="Atibalentja N."/>
            <person name="Keating K."/>
            <person name="Fields C.J."/>
        </authorList>
    </citation>
    <scope>NUCLEOTIDE SEQUENCE</scope>
    <source>
        <strain evidence="1">Niue_2</strain>
        <tissue evidence="1">Leaf</tissue>
    </source>
</reference>
<feature type="non-terminal residue" evidence="1">
    <location>
        <position position="99"/>
    </location>
</feature>
<organism evidence="1 2">
    <name type="scientific">Colocasia esculenta</name>
    <name type="common">Wild taro</name>
    <name type="synonym">Arum esculentum</name>
    <dbReference type="NCBI Taxonomy" id="4460"/>
    <lineage>
        <taxon>Eukaryota</taxon>
        <taxon>Viridiplantae</taxon>
        <taxon>Streptophyta</taxon>
        <taxon>Embryophyta</taxon>
        <taxon>Tracheophyta</taxon>
        <taxon>Spermatophyta</taxon>
        <taxon>Magnoliopsida</taxon>
        <taxon>Liliopsida</taxon>
        <taxon>Araceae</taxon>
        <taxon>Aroideae</taxon>
        <taxon>Colocasieae</taxon>
        <taxon>Colocasia</taxon>
    </lineage>
</organism>
<dbReference type="Proteomes" id="UP000652761">
    <property type="component" value="Unassembled WGS sequence"/>
</dbReference>
<dbReference type="AlphaFoldDB" id="A0A843WE39"/>
<comment type="caution">
    <text evidence="1">The sequence shown here is derived from an EMBL/GenBank/DDBJ whole genome shotgun (WGS) entry which is preliminary data.</text>
</comment>